<dbReference type="OrthoDB" id="9815923at2"/>
<evidence type="ECO:0000313" key="4">
    <source>
        <dbReference type="Proteomes" id="UP000317835"/>
    </source>
</evidence>
<dbReference type="InterPro" id="IPR029044">
    <property type="entry name" value="Nucleotide-diphossugar_trans"/>
</dbReference>
<reference evidence="3 4" key="1">
    <citation type="submission" date="2019-02" db="EMBL/GenBank/DDBJ databases">
        <title>Deep-cultivation of Planctomycetes and their phenomic and genomic characterization uncovers novel biology.</title>
        <authorList>
            <person name="Wiegand S."/>
            <person name="Jogler M."/>
            <person name="Boedeker C."/>
            <person name="Pinto D."/>
            <person name="Vollmers J."/>
            <person name="Rivas-Marin E."/>
            <person name="Kohn T."/>
            <person name="Peeters S.H."/>
            <person name="Heuer A."/>
            <person name="Rast P."/>
            <person name="Oberbeckmann S."/>
            <person name="Bunk B."/>
            <person name="Jeske O."/>
            <person name="Meyerdierks A."/>
            <person name="Storesund J.E."/>
            <person name="Kallscheuer N."/>
            <person name="Luecker S."/>
            <person name="Lage O.M."/>
            <person name="Pohl T."/>
            <person name="Merkel B.J."/>
            <person name="Hornburger P."/>
            <person name="Mueller R.-W."/>
            <person name="Bruemmer F."/>
            <person name="Labrenz M."/>
            <person name="Spormann A.M."/>
            <person name="Op den Camp H."/>
            <person name="Overmann J."/>
            <person name="Amann R."/>
            <person name="Jetten M.S.M."/>
            <person name="Mascher T."/>
            <person name="Medema M.H."/>
            <person name="Devos D.P."/>
            <person name="Kaster A.-K."/>
            <person name="Ovreas L."/>
            <person name="Rohde M."/>
            <person name="Galperin M.Y."/>
            <person name="Jogler C."/>
        </authorList>
    </citation>
    <scope>NUCLEOTIDE SEQUENCE [LARGE SCALE GENOMIC DNA]</scope>
    <source>
        <strain evidence="3 4">ElP</strain>
    </source>
</reference>
<dbReference type="PANTHER" id="PTHR43630">
    <property type="entry name" value="POLY-BETA-1,6-N-ACETYL-D-GLUCOSAMINE SYNTHASE"/>
    <property type="match status" value="1"/>
</dbReference>
<dbReference type="AlphaFoldDB" id="A0A518H037"/>
<dbReference type="RefSeq" id="WP_145268941.1">
    <property type="nucleotide sequence ID" value="NZ_CP036426.1"/>
</dbReference>
<evidence type="ECO:0000313" key="3">
    <source>
        <dbReference type="EMBL" id="QDV34207.1"/>
    </source>
</evidence>
<gene>
    <name evidence="3" type="ORF">ElP_20920</name>
</gene>
<dbReference type="Proteomes" id="UP000317835">
    <property type="component" value="Chromosome"/>
</dbReference>
<dbReference type="Pfam" id="PF00535">
    <property type="entry name" value="Glycos_transf_2"/>
    <property type="match status" value="1"/>
</dbReference>
<sequence length="260" mass="29247">MARRPRISALIIARDEASNLPGCLASLGWADEVVVVVDPASRDDTLAIARRKADRVVSRPFDDFASQRNAALEASRGDWVFAIDADERATPALAAQIRDAVLDRRSPLVGYRVPIRSVILGRPFGHSGTQDDRPLRLFRRGKGRWVGSVHETVALRGPEGVLTEPLLHRTIPTMDVFLRKLNKYTSLEAIEFHRQNRPVRPWDLVVRPFWTFAKLYVAKQGYRDGPEGLVFCAMSGVSVAVRHWKHRELTRRAEARGRAA</sequence>
<dbReference type="GO" id="GO:0016740">
    <property type="term" value="F:transferase activity"/>
    <property type="evidence" value="ECO:0007669"/>
    <property type="project" value="UniProtKB-KW"/>
</dbReference>
<dbReference type="Gene3D" id="3.90.550.10">
    <property type="entry name" value="Spore Coat Polysaccharide Biosynthesis Protein SpsA, Chain A"/>
    <property type="match status" value="1"/>
</dbReference>
<dbReference type="KEGG" id="tpla:ElP_20920"/>
<evidence type="ECO:0000256" key="1">
    <source>
        <dbReference type="ARBA" id="ARBA00038494"/>
    </source>
</evidence>
<name>A0A518H037_9BACT</name>
<proteinExistence type="inferred from homology"/>
<keyword evidence="3" id="KW-0808">Transferase</keyword>
<comment type="similarity">
    <text evidence="1">Belongs to the glycosyltransferase 2 family. WaaE/KdtX subfamily.</text>
</comment>
<evidence type="ECO:0000259" key="2">
    <source>
        <dbReference type="Pfam" id="PF00535"/>
    </source>
</evidence>
<organism evidence="3 4">
    <name type="scientific">Tautonia plasticadhaerens</name>
    <dbReference type="NCBI Taxonomy" id="2527974"/>
    <lineage>
        <taxon>Bacteria</taxon>
        <taxon>Pseudomonadati</taxon>
        <taxon>Planctomycetota</taxon>
        <taxon>Planctomycetia</taxon>
        <taxon>Isosphaerales</taxon>
        <taxon>Isosphaeraceae</taxon>
        <taxon>Tautonia</taxon>
    </lineage>
</organism>
<protein>
    <submittedName>
        <fullName evidence="3">Glycosyl transferase family 2</fullName>
    </submittedName>
</protein>
<keyword evidence="4" id="KW-1185">Reference proteome</keyword>
<dbReference type="EMBL" id="CP036426">
    <property type="protein sequence ID" value="QDV34207.1"/>
    <property type="molecule type" value="Genomic_DNA"/>
</dbReference>
<dbReference type="SUPFAM" id="SSF53448">
    <property type="entry name" value="Nucleotide-diphospho-sugar transferases"/>
    <property type="match status" value="1"/>
</dbReference>
<dbReference type="CDD" id="cd02511">
    <property type="entry name" value="Beta4Glucosyltransferase"/>
    <property type="match status" value="1"/>
</dbReference>
<dbReference type="PANTHER" id="PTHR43630:SF2">
    <property type="entry name" value="GLYCOSYLTRANSFERASE"/>
    <property type="match status" value="1"/>
</dbReference>
<dbReference type="InterPro" id="IPR001173">
    <property type="entry name" value="Glyco_trans_2-like"/>
</dbReference>
<accession>A0A518H037</accession>
<feature type="domain" description="Glycosyltransferase 2-like" evidence="2">
    <location>
        <begin position="8"/>
        <end position="97"/>
    </location>
</feature>